<dbReference type="RefSeq" id="WP_318596491.1">
    <property type="nucleotide sequence ID" value="NZ_JAWSTH010000014.1"/>
</dbReference>
<evidence type="ECO:0000313" key="6">
    <source>
        <dbReference type="Proteomes" id="UP001284601"/>
    </source>
</evidence>
<dbReference type="SMART" id="SM00422">
    <property type="entry name" value="HTH_MERR"/>
    <property type="match status" value="1"/>
</dbReference>
<evidence type="ECO:0000259" key="4">
    <source>
        <dbReference type="PROSITE" id="PS50937"/>
    </source>
</evidence>
<organism evidence="5 6">
    <name type="scientific">Conexibacter stalactiti</name>
    <dbReference type="NCBI Taxonomy" id="1940611"/>
    <lineage>
        <taxon>Bacteria</taxon>
        <taxon>Bacillati</taxon>
        <taxon>Actinomycetota</taxon>
        <taxon>Thermoleophilia</taxon>
        <taxon>Solirubrobacterales</taxon>
        <taxon>Conexibacteraceae</taxon>
        <taxon>Conexibacter</taxon>
    </lineage>
</organism>
<dbReference type="PANTHER" id="PTHR30204">
    <property type="entry name" value="REDOX-CYCLING DRUG-SENSING TRANSCRIPTIONAL ACTIVATOR SOXR"/>
    <property type="match status" value="1"/>
</dbReference>
<sequence>MSELDIGEVMKRSGLPASALRFYEQKGLIASIGRRGQRRQFDAAVVERLALIAMGRAAGFSLDEIALMFAADGSPRLDRDMLAAKAAELDERIRELTVMRDAIAHAADCPAPTHMECPTFRRLLQAAASGAIRPARPRRPGV</sequence>
<dbReference type="Gene3D" id="1.10.1660.10">
    <property type="match status" value="1"/>
</dbReference>
<keyword evidence="3" id="KW-0804">Transcription</keyword>
<dbReference type="InterPro" id="IPR015358">
    <property type="entry name" value="Tscrpt_reg_MerR_DNA-bd"/>
</dbReference>
<dbReference type="InterPro" id="IPR009061">
    <property type="entry name" value="DNA-bd_dom_put_sf"/>
</dbReference>
<name>A0ABU4HLN7_9ACTN</name>
<dbReference type="PROSITE" id="PS50937">
    <property type="entry name" value="HTH_MERR_2"/>
    <property type="match status" value="1"/>
</dbReference>
<keyword evidence="2" id="KW-0238">DNA-binding</keyword>
<dbReference type="CDD" id="cd04781">
    <property type="entry name" value="HTH_MerR-like_sg6"/>
    <property type="match status" value="1"/>
</dbReference>
<comment type="caution">
    <text evidence="5">The sequence shown here is derived from an EMBL/GenBank/DDBJ whole genome shotgun (WGS) entry which is preliminary data.</text>
</comment>
<dbReference type="EMBL" id="JAWSTH010000014">
    <property type="protein sequence ID" value="MDW5594220.1"/>
    <property type="molecule type" value="Genomic_DNA"/>
</dbReference>
<accession>A0ABU4HLN7</accession>
<dbReference type="InterPro" id="IPR047057">
    <property type="entry name" value="MerR_fam"/>
</dbReference>
<evidence type="ECO:0000256" key="3">
    <source>
        <dbReference type="ARBA" id="ARBA00023163"/>
    </source>
</evidence>
<keyword evidence="6" id="KW-1185">Reference proteome</keyword>
<dbReference type="PANTHER" id="PTHR30204:SF97">
    <property type="entry name" value="MERR FAMILY REGULATORY PROTEIN"/>
    <property type="match status" value="1"/>
</dbReference>
<evidence type="ECO:0000313" key="5">
    <source>
        <dbReference type="EMBL" id="MDW5594220.1"/>
    </source>
</evidence>
<dbReference type="Pfam" id="PF09278">
    <property type="entry name" value="MerR-DNA-bind"/>
    <property type="match status" value="1"/>
</dbReference>
<dbReference type="PRINTS" id="PR00040">
    <property type="entry name" value="HTHMERR"/>
</dbReference>
<dbReference type="Proteomes" id="UP001284601">
    <property type="component" value="Unassembled WGS sequence"/>
</dbReference>
<reference evidence="5 6" key="2">
    <citation type="submission" date="2023-10" db="EMBL/GenBank/DDBJ databases">
        <authorList>
            <person name="Han X.F."/>
        </authorList>
    </citation>
    <scope>NUCLEOTIDE SEQUENCE [LARGE SCALE GENOMIC DNA]</scope>
    <source>
        <strain evidence="5 6">KCTC 39840</strain>
    </source>
</reference>
<reference evidence="6" key="1">
    <citation type="submission" date="2023-07" db="EMBL/GenBank/DDBJ databases">
        <title>Conexibacter stalactiti sp. nov., isolated from stalactites in a lava cave and emended description of the genus Conexibacter.</title>
        <authorList>
            <person name="Lee S.D."/>
        </authorList>
    </citation>
    <scope>NUCLEOTIDE SEQUENCE [LARGE SCALE GENOMIC DNA]</scope>
    <source>
        <strain evidence="6">KCTC 39840</strain>
    </source>
</reference>
<dbReference type="SUPFAM" id="SSF46955">
    <property type="entry name" value="Putative DNA-binding domain"/>
    <property type="match status" value="1"/>
</dbReference>
<dbReference type="Pfam" id="PF00376">
    <property type="entry name" value="MerR"/>
    <property type="match status" value="1"/>
</dbReference>
<feature type="domain" description="HTH merR-type" evidence="4">
    <location>
        <begin position="3"/>
        <end position="71"/>
    </location>
</feature>
<evidence type="ECO:0000256" key="1">
    <source>
        <dbReference type="ARBA" id="ARBA00023015"/>
    </source>
</evidence>
<keyword evidence="1" id="KW-0805">Transcription regulation</keyword>
<gene>
    <name evidence="5" type="ORF">R7226_07730</name>
</gene>
<dbReference type="InterPro" id="IPR000551">
    <property type="entry name" value="MerR-type_HTH_dom"/>
</dbReference>
<evidence type="ECO:0000256" key="2">
    <source>
        <dbReference type="ARBA" id="ARBA00023125"/>
    </source>
</evidence>
<proteinExistence type="predicted"/>
<protein>
    <submittedName>
        <fullName evidence="5">Helix-turn-helix domain-containing protein</fullName>
    </submittedName>
</protein>